<dbReference type="EMBL" id="PCGC01000006">
    <property type="protein sequence ID" value="PHL22219.1"/>
    <property type="molecule type" value="Genomic_DNA"/>
</dbReference>
<dbReference type="FunFam" id="3.40.50.300:FF:000011">
    <property type="entry name" value="Putative ABC transporter ATP-binding component"/>
    <property type="match status" value="1"/>
</dbReference>
<comment type="caution">
    <text evidence="5">The sequence shown here is derived from an EMBL/GenBank/DDBJ whole genome shotgun (WGS) entry which is preliminary data.</text>
</comment>
<dbReference type="Proteomes" id="UP000224303">
    <property type="component" value="Unassembled WGS sequence"/>
</dbReference>
<evidence type="ECO:0000313" key="6">
    <source>
        <dbReference type="Proteomes" id="UP000224303"/>
    </source>
</evidence>
<dbReference type="InterPro" id="IPR051309">
    <property type="entry name" value="ABCF_ATPase"/>
</dbReference>
<keyword evidence="2 5" id="KW-0067">ATP-binding</keyword>
<dbReference type="PROSITE" id="PS50893">
    <property type="entry name" value="ABC_TRANSPORTER_2"/>
    <property type="match status" value="2"/>
</dbReference>
<feature type="domain" description="ABC transporter" evidence="4">
    <location>
        <begin position="3"/>
        <end position="255"/>
    </location>
</feature>
<proteinExistence type="predicted"/>
<feature type="domain" description="ABC transporter" evidence="4">
    <location>
        <begin position="328"/>
        <end position="526"/>
    </location>
</feature>
<dbReference type="Gene3D" id="3.40.50.300">
    <property type="entry name" value="P-loop containing nucleotide triphosphate hydrolases"/>
    <property type="match status" value="2"/>
</dbReference>
<dbReference type="Pfam" id="PF12848">
    <property type="entry name" value="ABC_tran_Xtn"/>
    <property type="match status" value="1"/>
</dbReference>
<dbReference type="RefSeq" id="WP_072538482.1">
    <property type="nucleotide sequence ID" value="NZ_JAANIF010000010.1"/>
</dbReference>
<dbReference type="SUPFAM" id="SSF52540">
    <property type="entry name" value="P-loop containing nucleoside triphosphate hydrolases"/>
    <property type="match status" value="2"/>
</dbReference>
<evidence type="ECO:0000256" key="3">
    <source>
        <dbReference type="SAM" id="Coils"/>
    </source>
</evidence>
<dbReference type="CDD" id="cd03221">
    <property type="entry name" value="ABCF_EF-3"/>
    <property type="match status" value="2"/>
</dbReference>
<dbReference type="InterPro" id="IPR032781">
    <property type="entry name" value="ABC_tran_Xtn"/>
</dbReference>
<dbReference type="GO" id="GO:0016887">
    <property type="term" value="F:ATP hydrolysis activity"/>
    <property type="evidence" value="ECO:0007669"/>
    <property type="project" value="InterPro"/>
</dbReference>
<sequence length="527" mass="59498">MIIQAISIKKTIGGNPLFEDLSCQIEAGEKIALVGINGTGKSSFLQILTGREGVDSGIISRKKGLKIGTVEQELTVSEATVNHYLLHSAAEIQDLKQQMSRYEALMTEPDTNLEKCLARYGELQHRFEELGGYVLEDRIAAILQGLGIPHRQEARLTELSGGERVKVALAKILAADADLLLLDEPTNHLDLNSIRWLENYLQNTKKSVLVVSHDRQFLDQVTTKTWELEEGALIEYPGNYSRFRVLKEARLAELTKNYELQQKEVQRLKVMIRRFRQWAHEGDNESFFKKAKELERRLAKLTLVKPPPPPKNRLQSLSNGGKSGKEVFIIQNLHQQYADQVLFKDSSFAVYRGDHLAIIGDNGAGKSTLLKLLLGEEKPYGGTIKLGSSLQIGYLPQQLQFADPDSRLLAYAITLTGNEEVARRQLAKSGFYQSDVGKRIKDLSGGEKIRLALLKLFLEKINVLILDEPTNHLDSYAREEIEEMLQDYQGTLLAVSHDRYFLQQHFQEALVIEQEQISRQPLGQLID</sequence>
<dbReference type="InterPro" id="IPR003439">
    <property type="entry name" value="ABC_transporter-like_ATP-bd"/>
</dbReference>
<accession>A0A2G0ECK4</accession>
<evidence type="ECO:0000256" key="2">
    <source>
        <dbReference type="ARBA" id="ARBA00022840"/>
    </source>
</evidence>
<gene>
    <name evidence="5" type="ORF">CQR37_03975</name>
</gene>
<evidence type="ECO:0000256" key="1">
    <source>
        <dbReference type="ARBA" id="ARBA00022741"/>
    </source>
</evidence>
<keyword evidence="1" id="KW-0547">Nucleotide-binding</keyword>
<keyword evidence="3" id="KW-0175">Coiled coil</keyword>
<dbReference type="InterPro" id="IPR017871">
    <property type="entry name" value="ABC_transporter-like_CS"/>
</dbReference>
<dbReference type="PANTHER" id="PTHR42855">
    <property type="entry name" value="ABC TRANSPORTER ATP-BINDING SUBUNIT"/>
    <property type="match status" value="1"/>
</dbReference>
<reference evidence="5 6" key="1">
    <citation type="submission" date="2017-10" db="EMBL/GenBank/DDBJ databases">
        <title>Draft genomes of the Enterococcus faecium isolated from human feces before and after Helicobacter pylori eradication therapy.</title>
        <authorList>
            <person name="Prianichniikov N.A."/>
            <person name="Glushchenko O.E."/>
            <person name="Malakhova M.V."/>
        </authorList>
    </citation>
    <scope>NUCLEOTIDE SEQUENCE [LARGE SCALE GENOMIC DNA]</scope>
    <source>
        <strain evidence="5 6">Hp_5-7</strain>
    </source>
</reference>
<dbReference type="InterPro" id="IPR003593">
    <property type="entry name" value="AAA+_ATPase"/>
</dbReference>
<dbReference type="NCBIfam" id="NF000355">
    <property type="entry name" value="ribo_prot_ABC_F"/>
    <property type="match status" value="1"/>
</dbReference>
<dbReference type="GO" id="GO:0005524">
    <property type="term" value="F:ATP binding"/>
    <property type="evidence" value="ECO:0007669"/>
    <property type="project" value="UniProtKB-KW"/>
</dbReference>
<evidence type="ECO:0000259" key="4">
    <source>
        <dbReference type="PROSITE" id="PS50893"/>
    </source>
</evidence>
<protein>
    <submittedName>
        <fullName evidence="5">ABC transporter ATP-binding protein</fullName>
    </submittedName>
</protein>
<evidence type="ECO:0000313" key="5">
    <source>
        <dbReference type="EMBL" id="PHL22219.1"/>
    </source>
</evidence>
<dbReference type="AlphaFoldDB" id="A0A2G0ECK4"/>
<dbReference type="PANTHER" id="PTHR42855:SF2">
    <property type="entry name" value="DRUG RESISTANCE ABC TRANSPORTER,ATP-BINDING PROTEIN"/>
    <property type="match status" value="1"/>
</dbReference>
<dbReference type="Pfam" id="PF00005">
    <property type="entry name" value="ABC_tran"/>
    <property type="match status" value="2"/>
</dbReference>
<dbReference type="SMART" id="SM00382">
    <property type="entry name" value="AAA"/>
    <property type="match status" value="2"/>
</dbReference>
<feature type="coiled-coil region" evidence="3">
    <location>
        <begin position="244"/>
        <end position="304"/>
    </location>
</feature>
<dbReference type="PROSITE" id="PS00211">
    <property type="entry name" value="ABC_TRANSPORTER_1"/>
    <property type="match status" value="1"/>
</dbReference>
<organism evidence="5 6">
    <name type="scientific">Enterococcus faecium</name>
    <name type="common">Streptococcus faecium</name>
    <dbReference type="NCBI Taxonomy" id="1352"/>
    <lineage>
        <taxon>Bacteria</taxon>
        <taxon>Bacillati</taxon>
        <taxon>Bacillota</taxon>
        <taxon>Bacilli</taxon>
        <taxon>Lactobacillales</taxon>
        <taxon>Enterococcaceae</taxon>
        <taxon>Enterococcus</taxon>
    </lineage>
</organism>
<name>A0A2G0ECK4_ENTFC</name>
<dbReference type="InterPro" id="IPR027417">
    <property type="entry name" value="P-loop_NTPase"/>
</dbReference>